<dbReference type="Gene3D" id="3.40.605.10">
    <property type="entry name" value="Aldehyde Dehydrogenase, Chain A, domain 1"/>
    <property type="match status" value="1"/>
</dbReference>
<sequence length="228" mass="25371">VSGWSSRTAYNRGQILYRIAETLEGRKKQFIQELNNFGITKNNATQEVEITIDRLVYYAGWADKYQALFSSVNPVSSAHYNFSVPEYQGVIAIISPNENPLLGLVSLIAPAFVGGNTIVCLASEKNPLTAITFAEVLHASDIPDGAVNILTGFSSELAEHFSSHKDVNGIVYCGENLELNKSIQENASENVKRIHYYDKINWLINKGQSPYFIMDHSEIKTTWHPIGS</sequence>
<dbReference type="GO" id="GO:0016491">
    <property type="term" value="F:oxidoreductase activity"/>
    <property type="evidence" value="ECO:0007669"/>
    <property type="project" value="InterPro"/>
</dbReference>
<reference evidence="2" key="1">
    <citation type="submission" date="2018-05" db="EMBL/GenBank/DDBJ databases">
        <authorList>
            <person name="Lanie J.A."/>
            <person name="Ng W.-L."/>
            <person name="Kazmierczak K.M."/>
            <person name="Andrzejewski T.M."/>
            <person name="Davidsen T.M."/>
            <person name="Wayne K.J."/>
            <person name="Tettelin H."/>
            <person name="Glass J.I."/>
            <person name="Rusch D."/>
            <person name="Podicherti R."/>
            <person name="Tsui H.-C.T."/>
            <person name="Winkler M.E."/>
        </authorList>
    </citation>
    <scope>NUCLEOTIDE SEQUENCE</scope>
</reference>
<evidence type="ECO:0000313" key="2">
    <source>
        <dbReference type="EMBL" id="SUZ97094.1"/>
    </source>
</evidence>
<name>A0A381S0Y1_9ZZZZ</name>
<organism evidence="2">
    <name type="scientific">marine metagenome</name>
    <dbReference type="NCBI Taxonomy" id="408172"/>
    <lineage>
        <taxon>unclassified sequences</taxon>
        <taxon>metagenomes</taxon>
        <taxon>ecological metagenomes</taxon>
    </lineage>
</organism>
<dbReference type="EMBL" id="UINC01002477">
    <property type="protein sequence ID" value="SUZ97094.1"/>
    <property type="molecule type" value="Genomic_DNA"/>
</dbReference>
<dbReference type="AlphaFoldDB" id="A0A381S0Y1"/>
<feature type="domain" description="Aldehyde dehydrogenase" evidence="1">
    <location>
        <begin position="3"/>
        <end position="195"/>
    </location>
</feature>
<proteinExistence type="predicted"/>
<dbReference type="Pfam" id="PF00171">
    <property type="entry name" value="Aldedh"/>
    <property type="match status" value="1"/>
</dbReference>
<dbReference type="InterPro" id="IPR015590">
    <property type="entry name" value="Aldehyde_DH_dom"/>
</dbReference>
<dbReference type="PANTHER" id="PTHR11699">
    <property type="entry name" value="ALDEHYDE DEHYDROGENASE-RELATED"/>
    <property type="match status" value="1"/>
</dbReference>
<gene>
    <name evidence="2" type="ORF">METZ01_LOCUS49948</name>
</gene>
<dbReference type="InterPro" id="IPR016161">
    <property type="entry name" value="Ald_DH/histidinol_DH"/>
</dbReference>
<dbReference type="SUPFAM" id="SSF53720">
    <property type="entry name" value="ALDH-like"/>
    <property type="match status" value="1"/>
</dbReference>
<protein>
    <recommendedName>
        <fullName evidence="1">Aldehyde dehydrogenase domain-containing protein</fullName>
    </recommendedName>
</protein>
<feature type="non-terminal residue" evidence="2">
    <location>
        <position position="1"/>
    </location>
</feature>
<accession>A0A381S0Y1</accession>
<dbReference type="InterPro" id="IPR016162">
    <property type="entry name" value="Ald_DH_N"/>
</dbReference>
<evidence type="ECO:0000259" key="1">
    <source>
        <dbReference type="Pfam" id="PF00171"/>
    </source>
</evidence>